<proteinExistence type="predicted"/>
<evidence type="ECO:0000256" key="4">
    <source>
        <dbReference type="ARBA" id="ARBA00022777"/>
    </source>
</evidence>
<dbReference type="SUPFAM" id="SSF53271">
    <property type="entry name" value="PRTase-like"/>
    <property type="match status" value="2"/>
</dbReference>
<evidence type="ECO:0000313" key="8">
    <source>
        <dbReference type="Proteomes" id="UP001144612"/>
    </source>
</evidence>
<dbReference type="Proteomes" id="UP001144612">
    <property type="component" value="Unassembled WGS sequence"/>
</dbReference>
<evidence type="ECO:0000256" key="2">
    <source>
        <dbReference type="ARBA" id="ARBA00022679"/>
    </source>
</evidence>
<protein>
    <recommendedName>
        <fullName evidence="1">ribose-phosphate diphosphokinase</fullName>
        <ecNumber evidence="1">2.7.6.1</ecNumber>
    </recommendedName>
</protein>
<keyword evidence="8" id="KW-1185">Reference proteome</keyword>
<comment type="caution">
    <text evidence="7">The sequence shown here is derived from an EMBL/GenBank/DDBJ whole genome shotgun (WGS) entry which is preliminary data.</text>
</comment>
<keyword evidence="2" id="KW-0808">Transferase</keyword>
<dbReference type="Pfam" id="PF14572">
    <property type="entry name" value="Pribosyl_synth"/>
    <property type="match status" value="1"/>
</dbReference>
<dbReference type="PANTHER" id="PTHR10210">
    <property type="entry name" value="RIBOSE-PHOSPHATE DIPHOSPHOKINASE FAMILY MEMBER"/>
    <property type="match status" value="1"/>
</dbReference>
<dbReference type="PANTHER" id="PTHR10210:SF32">
    <property type="entry name" value="RIBOSE-PHOSPHATE PYROPHOSPHOKINASE 2"/>
    <property type="match status" value="1"/>
</dbReference>
<dbReference type="EMBL" id="JAPQFJ010000020">
    <property type="protein sequence ID" value="MCY6960126.1"/>
    <property type="molecule type" value="Genomic_DNA"/>
</dbReference>
<evidence type="ECO:0000256" key="3">
    <source>
        <dbReference type="ARBA" id="ARBA00022741"/>
    </source>
</evidence>
<keyword evidence="3" id="KW-0547">Nucleotide-binding</keyword>
<evidence type="ECO:0000256" key="6">
    <source>
        <dbReference type="ARBA" id="ARBA00049535"/>
    </source>
</evidence>
<sequence>MIYFNNERVEIKKFPNGESLIYSKNLKLKSDDNEIRLYFENDEDITQLIFLKNHLDELKVKCNLILPYMPYSRMDRTEGIAIFTLKHLCKLINSLKFESVTIYEPHSDVCTALLDRVKVVNMSKMLAESLLKELMNNGKEEIYLVYPDAGAAKRYGKEIDYEKNLTASKERDFKTGFIKKLDINGNMKSKRFKAIIVDDLCSKGGTFMLTASKLKEMGATEIYLVVTHCENTVFEGELLTSGLITRLYTTNSILSKGHEKIKVYEI</sequence>
<keyword evidence="4" id="KW-0418">Kinase</keyword>
<dbReference type="InterPro" id="IPR000836">
    <property type="entry name" value="PRTase_dom"/>
</dbReference>
<gene>
    <name evidence="7" type="ORF">OW729_16020</name>
</gene>
<dbReference type="EC" id="2.7.6.1" evidence="1"/>
<dbReference type="InterPro" id="IPR029057">
    <property type="entry name" value="PRTase-like"/>
</dbReference>
<reference evidence="7" key="1">
    <citation type="submission" date="2022-12" db="EMBL/GenBank/DDBJ databases">
        <title>Clostridium sp. nov., isolated from industrial wastewater.</title>
        <authorList>
            <person name="Jiayan W."/>
        </authorList>
    </citation>
    <scope>NUCLEOTIDE SEQUENCE</scope>
    <source>
        <strain evidence="7">ZC22-4</strain>
    </source>
</reference>
<dbReference type="InterPro" id="IPR005946">
    <property type="entry name" value="Rib-P_diPkinase"/>
</dbReference>
<accession>A0ABT4DFY8</accession>
<organism evidence="7 8">
    <name type="scientific">Clostridium brassicae</name>
    <dbReference type="NCBI Taxonomy" id="2999072"/>
    <lineage>
        <taxon>Bacteria</taxon>
        <taxon>Bacillati</taxon>
        <taxon>Bacillota</taxon>
        <taxon>Clostridia</taxon>
        <taxon>Eubacteriales</taxon>
        <taxon>Clostridiaceae</taxon>
        <taxon>Clostridium</taxon>
    </lineage>
</organism>
<evidence type="ECO:0000256" key="1">
    <source>
        <dbReference type="ARBA" id="ARBA00013247"/>
    </source>
</evidence>
<comment type="catalytic activity">
    <reaction evidence="6">
        <text>D-ribose 5-phosphate + ATP = 5-phospho-alpha-D-ribose 1-diphosphate + AMP + H(+)</text>
        <dbReference type="Rhea" id="RHEA:15609"/>
        <dbReference type="ChEBI" id="CHEBI:15378"/>
        <dbReference type="ChEBI" id="CHEBI:30616"/>
        <dbReference type="ChEBI" id="CHEBI:58017"/>
        <dbReference type="ChEBI" id="CHEBI:78346"/>
        <dbReference type="ChEBI" id="CHEBI:456215"/>
        <dbReference type="EC" id="2.7.6.1"/>
    </reaction>
</comment>
<dbReference type="Gene3D" id="3.40.50.2020">
    <property type="match status" value="2"/>
</dbReference>
<dbReference type="CDD" id="cd06223">
    <property type="entry name" value="PRTases_typeI"/>
    <property type="match status" value="1"/>
</dbReference>
<keyword evidence="5" id="KW-0067">ATP-binding</keyword>
<name>A0ABT4DFY8_9CLOT</name>
<dbReference type="RefSeq" id="WP_268062563.1">
    <property type="nucleotide sequence ID" value="NZ_JAPQFJ010000020.1"/>
</dbReference>
<evidence type="ECO:0000256" key="5">
    <source>
        <dbReference type="ARBA" id="ARBA00022840"/>
    </source>
</evidence>
<evidence type="ECO:0000313" key="7">
    <source>
        <dbReference type="EMBL" id="MCY6960126.1"/>
    </source>
</evidence>